<evidence type="ECO:0000256" key="1">
    <source>
        <dbReference type="SAM" id="MobiDB-lite"/>
    </source>
</evidence>
<name>A0A5E4AK91_MARMO</name>
<feature type="region of interest" description="Disordered" evidence="1">
    <location>
        <begin position="33"/>
        <end position="55"/>
    </location>
</feature>
<dbReference type="AlphaFoldDB" id="A0A5E4AK91"/>
<feature type="compositionally biased region" description="Polar residues" evidence="1">
    <location>
        <begin position="36"/>
        <end position="49"/>
    </location>
</feature>
<evidence type="ECO:0000313" key="3">
    <source>
        <dbReference type="Proteomes" id="UP000335636"/>
    </source>
</evidence>
<dbReference type="Proteomes" id="UP000335636">
    <property type="component" value="Unassembled WGS sequence"/>
</dbReference>
<comment type="caution">
    <text evidence="2">The sequence shown here is derived from an EMBL/GenBank/DDBJ whole genome shotgun (WGS) entry which is preliminary data.</text>
</comment>
<keyword evidence="3" id="KW-1185">Reference proteome</keyword>
<accession>A0A5E4AK91</accession>
<protein>
    <submittedName>
        <fullName evidence="2">Uncharacterized protein</fullName>
    </submittedName>
</protein>
<dbReference type="EMBL" id="CABDUW010000076">
    <property type="protein sequence ID" value="VTJ57171.1"/>
    <property type="molecule type" value="Genomic_DNA"/>
</dbReference>
<gene>
    <name evidence="2" type="ORF">MONAX_5E000009</name>
</gene>
<evidence type="ECO:0000313" key="2">
    <source>
        <dbReference type="EMBL" id="VTJ57171.1"/>
    </source>
</evidence>
<sequence>MLSLNVWALGLTGQQKLWRLSSAILTCCCPQAASEPGSTAQTGPQPSSQVKERQQALLTHSLSTNRQSTGPNLGILKHRQLEYLLFLLARVEEVERGEKAWKITDWHPKSPAVRKPGSHWLLVG</sequence>
<reference evidence="2" key="1">
    <citation type="submission" date="2019-04" db="EMBL/GenBank/DDBJ databases">
        <authorList>
            <person name="Alioto T."/>
            <person name="Alioto T."/>
        </authorList>
    </citation>
    <scope>NUCLEOTIDE SEQUENCE [LARGE SCALE GENOMIC DNA]</scope>
</reference>
<organism evidence="2 3">
    <name type="scientific">Marmota monax</name>
    <name type="common">Woodchuck</name>
    <dbReference type="NCBI Taxonomy" id="9995"/>
    <lineage>
        <taxon>Eukaryota</taxon>
        <taxon>Metazoa</taxon>
        <taxon>Chordata</taxon>
        <taxon>Craniata</taxon>
        <taxon>Vertebrata</taxon>
        <taxon>Euteleostomi</taxon>
        <taxon>Mammalia</taxon>
        <taxon>Eutheria</taxon>
        <taxon>Euarchontoglires</taxon>
        <taxon>Glires</taxon>
        <taxon>Rodentia</taxon>
        <taxon>Sciuromorpha</taxon>
        <taxon>Sciuridae</taxon>
        <taxon>Xerinae</taxon>
        <taxon>Marmotini</taxon>
        <taxon>Marmota</taxon>
    </lineage>
</organism>
<proteinExistence type="predicted"/>